<keyword evidence="2" id="KW-0472">Membrane</keyword>
<evidence type="ECO:0000256" key="2">
    <source>
        <dbReference type="SAM" id="Phobius"/>
    </source>
</evidence>
<dbReference type="OrthoDB" id="3980325at2759"/>
<keyword evidence="2" id="KW-0812">Transmembrane</keyword>
<dbReference type="AlphaFoldDB" id="W6MRX3"/>
<feature type="region of interest" description="Disordered" evidence="1">
    <location>
        <begin position="45"/>
        <end position="74"/>
    </location>
</feature>
<gene>
    <name evidence="3" type="ORF">KUCA_T00005120001</name>
</gene>
<dbReference type="HOGENOM" id="CLU_2320751_0_0_1"/>
<proteinExistence type="predicted"/>
<dbReference type="EMBL" id="HG793130">
    <property type="protein sequence ID" value="CDK29133.1"/>
    <property type="molecule type" value="Genomic_DNA"/>
</dbReference>
<protein>
    <submittedName>
        <fullName evidence="3">Uncharacterized protein</fullName>
    </submittedName>
</protein>
<name>W6MRX3_9ASCO</name>
<dbReference type="Proteomes" id="UP000019384">
    <property type="component" value="Unassembled WGS sequence"/>
</dbReference>
<reference evidence="3" key="1">
    <citation type="submission" date="2013-12" db="EMBL/GenBank/DDBJ databases">
        <authorList>
            <person name="Genoscope - CEA"/>
        </authorList>
    </citation>
    <scope>NUCLEOTIDE SEQUENCE</scope>
    <source>
        <strain evidence="3">CBS 1993</strain>
    </source>
</reference>
<dbReference type="GeneID" id="34522510"/>
<sequence length="99" mass="11283">MIPPAKPTGLQRIIVITIGLVVGSAIGVYQLRDYELVKYEPPAKVEYNEDGTPKPRPLKLSFQTTSPLQLKPEIKERNDRLLREKQAEKQVEKQADKQD</sequence>
<feature type="transmembrane region" description="Helical" evidence="2">
    <location>
        <begin position="12"/>
        <end position="31"/>
    </location>
</feature>
<evidence type="ECO:0000313" key="4">
    <source>
        <dbReference type="Proteomes" id="UP000019384"/>
    </source>
</evidence>
<evidence type="ECO:0000256" key="1">
    <source>
        <dbReference type="SAM" id="MobiDB-lite"/>
    </source>
</evidence>
<keyword evidence="4" id="KW-1185">Reference proteome</keyword>
<organism evidence="3 4">
    <name type="scientific">Kuraishia capsulata CBS 1993</name>
    <dbReference type="NCBI Taxonomy" id="1382522"/>
    <lineage>
        <taxon>Eukaryota</taxon>
        <taxon>Fungi</taxon>
        <taxon>Dikarya</taxon>
        <taxon>Ascomycota</taxon>
        <taxon>Saccharomycotina</taxon>
        <taxon>Pichiomycetes</taxon>
        <taxon>Pichiales</taxon>
        <taxon>Pichiaceae</taxon>
        <taxon>Kuraishia</taxon>
    </lineage>
</organism>
<reference evidence="3" key="2">
    <citation type="submission" date="2014-02" db="EMBL/GenBank/DDBJ databases">
        <title>Complete DNA sequence of /Kuraishia capsulata/ illustrates novel genomic features among budding yeasts (/Saccharomycotina/).</title>
        <authorList>
            <person name="Morales L."/>
            <person name="Noel B."/>
            <person name="Porcel B."/>
            <person name="Marcet-Houben M."/>
            <person name="Hullo M-F."/>
            <person name="Sacerdot C."/>
            <person name="Tekaia F."/>
            <person name="Leh-Louis V."/>
            <person name="Despons L."/>
            <person name="Khanna V."/>
            <person name="Aury J-M."/>
            <person name="Barbe V."/>
            <person name="Couloux A."/>
            <person name="Labadie K."/>
            <person name="Pelletier E."/>
            <person name="Souciet J-L."/>
            <person name="Boekhout T."/>
            <person name="Gabaldon T."/>
            <person name="Wincker P."/>
            <person name="Dujon B."/>
        </authorList>
    </citation>
    <scope>NUCLEOTIDE SEQUENCE</scope>
    <source>
        <strain evidence="3">CBS 1993</strain>
    </source>
</reference>
<accession>W6MRX3</accession>
<evidence type="ECO:0000313" key="3">
    <source>
        <dbReference type="EMBL" id="CDK29133.1"/>
    </source>
</evidence>
<dbReference type="RefSeq" id="XP_022461122.1">
    <property type="nucleotide sequence ID" value="XM_022606273.1"/>
</dbReference>
<keyword evidence="2" id="KW-1133">Transmembrane helix</keyword>